<dbReference type="GeneID" id="24406190"/>
<protein>
    <submittedName>
        <fullName evidence="2">Uncharacterized protein</fullName>
    </submittedName>
</protein>
<dbReference type="HOGENOM" id="CLU_466919_0_0_1"/>
<dbReference type="AlphaFoldDB" id="E3Q3S9"/>
<dbReference type="OrthoDB" id="10540650at2759"/>
<dbReference type="VEuPathDB" id="FungiDB:GLRG_00825"/>
<feature type="compositionally biased region" description="Polar residues" evidence="1">
    <location>
        <begin position="283"/>
        <end position="294"/>
    </location>
</feature>
<sequence length="477" mass="53015">MTEAFLEHRNNGSFFWPDYEPTYQPESMRYSVDREKIKDLLHQFFWRQNEGSPRSANSLQIKTEENQPQVSDGPGANFNDPIDLTDFDGEGPPPPNRSARSATLPQFRTLPGTSPDVVAMDPAWLGVQSPLSSEPETNEDSYQENRSPGLGTYIDRCQPSNNWTSPFSEDPPVAPYANMQPSTDTGHQKTDNSTLARTRSSKRGKKRSAVVDANRESSRRKHVVAGAASASGTVPPGNPLTGAREEMDNPKITTGSLINEGPADATVGTTNLHNDSEVREQRTTQSAERNTQLSLDKGKAPLYNPLGFLQPHSPAVPSNSSEVRHADQVTGIRRSEGQGTVPGPSPLSTARVEFRYRVISHYPVHRSVPWRSARIRSKTLADLENELDLDASHTKVLRFSLEAPGSLAEQLVYRGREDEFNAMKQHFEDWIRKYIANKATGDRVLVQFEIEGLIDDDSLDRKPNEAAYNDGAGDFDW</sequence>
<keyword evidence="3" id="KW-1185">Reference proteome</keyword>
<accession>E3Q3S9</accession>
<dbReference type="EMBL" id="GG697332">
    <property type="protein sequence ID" value="EFQ25681.1"/>
    <property type="molecule type" value="Genomic_DNA"/>
</dbReference>
<evidence type="ECO:0000256" key="1">
    <source>
        <dbReference type="SAM" id="MobiDB-lite"/>
    </source>
</evidence>
<reference evidence="3" key="1">
    <citation type="journal article" date="2012" name="Nat. Genet.">
        <title>Lifestyle transitions in plant pathogenic Colletotrichum fungi deciphered by genome and transcriptome analyses.</title>
        <authorList>
            <person name="O'Connell R.J."/>
            <person name="Thon M.R."/>
            <person name="Hacquard S."/>
            <person name="Amyotte S.G."/>
            <person name="Kleemann J."/>
            <person name="Torres M.F."/>
            <person name="Damm U."/>
            <person name="Buiate E.A."/>
            <person name="Epstein L."/>
            <person name="Alkan N."/>
            <person name="Altmueller J."/>
            <person name="Alvarado-Balderrama L."/>
            <person name="Bauser C.A."/>
            <person name="Becker C."/>
            <person name="Birren B.W."/>
            <person name="Chen Z."/>
            <person name="Choi J."/>
            <person name="Crouch J.A."/>
            <person name="Duvick J.P."/>
            <person name="Farman M.A."/>
            <person name="Gan P."/>
            <person name="Heiman D."/>
            <person name="Henrissat B."/>
            <person name="Howard R.J."/>
            <person name="Kabbage M."/>
            <person name="Koch C."/>
            <person name="Kracher B."/>
            <person name="Kubo Y."/>
            <person name="Law A.D."/>
            <person name="Lebrun M.-H."/>
            <person name="Lee Y.-H."/>
            <person name="Miyara I."/>
            <person name="Moore N."/>
            <person name="Neumann U."/>
            <person name="Nordstroem K."/>
            <person name="Panaccione D.G."/>
            <person name="Panstruga R."/>
            <person name="Place M."/>
            <person name="Proctor R.H."/>
            <person name="Prusky D."/>
            <person name="Rech G."/>
            <person name="Reinhardt R."/>
            <person name="Rollins J.A."/>
            <person name="Rounsley S."/>
            <person name="Schardl C.L."/>
            <person name="Schwartz D.C."/>
            <person name="Shenoy N."/>
            <person name="Shirasu K."/>
            <person name="Sikhakolli U.R."/>
            <person name="Stueber K."/>
            <person name="Sukno S.A."/>
            <person name="Sweigard J.A."/>
            <person name="Takano Y."/>
            <person name="Takahara H."/>
            <person name="Trail F."/>
            <person name="van der Does H.C."/>
            <person name="Voll L.M."/>
            <person name="Will I."/>
            <person name="Young S."/>
            <person name="Zeng Q."/>
            <person name="Zhang J."/>
            <person name="Zhou S."/>
            <person name="Dickman M.B."/>
            <person name="Schulze-Lefert P."/>
            <person name="Ver Loren van Themaat E."/>
            <person name="Ma L.-J."/>
            <person name="Vaillancourt L.J."/>
        </authorList>
    </citation>
    <scope>NUCLEOTIDE SEQUENCE [LARGE SCALE GENOMIC DNA]</scope>
    <source>
        <strain evidence="3">M1.001 / M2 / FGSC 10212</strain>
    </source>
</reference>
<dbReference type="Proteomes" id="UP000008782">
    <property type="component" value="Unassembled WGS sequence"/>
</dbReference>
<dbReference type="eggNOG" id="ENOG502T4QZ">
    <property type="taxonomic scope" value="Eukaryota"/>
</dbReference>
<dbReference type="RefSeq" id="XP_008089701.1">
    <property type="nucleotide sequence ID" value="XM_008091510.1"/>
</dbReference>
<organism evidence="3">
    <name type="scientific">Colletotrichum graminicola (strain M1.001 / M2 / FGSC 10212)</name>
    <name type="common">Maize anthracnose fungus</name>
    <name type="synonym">Glomerella graminicola</name>
    <dbReference type="NCBI Taxonomy" id="645133"/>
    <lineage>
        <taxon>Eukaryota</taxon>
        <taxon>Fungi</taxon>
        <taxon>Dikarya</taxon>
        <taxon>Ascomycota</taxon>
        <taxon>Pezizomycotina</taxon>
        <taxon>Sordariomycetes</taxon>
        <taxon>Hypocreomycetidae</taxon>
        <taxon>Glomerellales</taxon>
        <taxon>Glomerellaceae</taxon>
        <taxon>Colletotrichum</taxon>
        <taxon>Colletotrichum graminicola species complex</taxon>
    </lineage>
</organism>
<name>E3Q3S9_COLGM</name>
<feature type="region of interest" description="Disordered" evidence="1">
    <location>
        <begin position="127"/>
        <end position="299"/>
    </location>
</feature>
<evidence type="ECO:0000313" key="3">
    <source>
        <dbReference type="Proteomes" id="UP000008782"/>
    </source>
</evidence>
<feature type="region of interest" description="Disordered" evidence="1">
    <location>
        <begin position="311"/>
        <end position="347"/>
    </location>
</feature>
<gene>
    <name evidence="2" type="ORF">GLRG_00825</name>
</gene>
<proteinExistence type="predicted"/>
<evidence type="ECO:0000313" key="2">
    <source>
        <dbReference type="EMBL" id="EFQ25681.1"/>
    </source>
</evidence>
<feature type="compositionally biased region" description="Polar residues" evidence="1">
    <location>
        <begin position="158"/>
        <end position="167"/>
    </location>
</feature>
<feature type="region of interest" description="Disordered" evidence="1">
    <location>
        <begin position="64"/>
        <end position="115"/>
    </location>
</feature>
<feature type="compositionally biased region" description="Polar residues" evidence="1">
    <location>
        <begin position="179"/>
        <end position="198"/>
    </location>
</feature>
<feature type="compositionally biased region" description="Basic residues" evidence="1">
    <location>
        <begin position="199"/>
        <end position="208"/>
    </location>
</feature>